<keyword evidence="7" id="KW-1003">Cell membrane</keyword>
<dbReference type="EMBL" id="BPLR01001102">
    <property type="protein sequence ID" value="GIY99968.1"/>
    <property type="molecule type" value="Genomic_DNA"/>
</dbReference>
<keyword evidence="17" id="KW-1185">Reference proteome</keyword>
<dbReference type="SUPFAM" id="SSF51206">
    <property type="entry name" value="cAMP-binding domain-like"/>
    <property type="match status" value="1"/>
</dbReference>
<dbReference type="GO" id="GO:0042391">
    <property type="term" value="P:regulation of membrane potential"/>
    <property type="evidence" value="ECO:0007669"/>
    <property type="project" value="TreeGrafter"/>
</dbReference>
<protein>
    <submittedName>
        <fullName evidence="16">Blood vessel epicardial substance</fullName>
    </submittedName>
</protein>
<comment type="similarity">
    <text evidence="4">Belongs to the popeye family.</text>
</comment>
<dbReference type="InterPro" id="IPR018490">
    <property type="entry name" value="cNMP-bd_dom_sf"/>
</dbReference>
<feature type="domain" description="POPDC1-3" evidence="15">
    <location>
        <begin position="92"/>
        <end position="318"/>
    </location>
</feature>
<keyword evidence="5" id="KW-0796">Tight junction</keyword>
<keyword evidence="8" id="KW-0812">Transmembrane</keyword>
<keyword evidence="10" id="KW-0965">Cell junction</keyword>
<dbReference type="Pfam" id="PF04831">
    <property type="entry name" value="POPDC1-3"/>
    <property type="match status" value="1"/>
</dbReference>
<evidence type="ECO:0000256" key="11">
    <source>
        <dbReference type="ARBA" id="ARBA00022989"/>
    </source>
</evidence>
<dbReference type="PANTHER" id="PTHR12101:SF17">
    <property type="entry name" value="BLOOD VESSEL EPICARDIAL SUBSTANCE"/>
    <property type="match status" value="1"/>
</dbReference>
<organism evidence="16 17">
    <name type="scientific">Caerostris extrusa</name>
    <name type="common">Bark spider</name>
    <name type="synonym">Caerostris bankana</name>
    <dbReference type="NCBI Taxonomy" id="172846"/>
    <lineage>
        <taxon>Eukaryota</taxon>
        <taxon>Metazoa</taxon>
        <taxon>Ecdysozoa</taxon>
        <taxon>Arthropoda</taxon>
        <taxon>Chelicerata</taxon>
        <taxon>Arachnida</taxon>
        <taxon>Araneae</taxon>
        <taxon>Araneomorphae</taxon>
        <taxon>Entelegynae</taxon>
        <taxon>Araneoidea</taxon>
        <taxon>Araneidae</taxon>
        <taxon>Caerostris</taxon>
    </lineage>
</organism>
<evidence type="ECO:0000256" key="14">
    <source>
        <dbReference type="SAM" id="MobiDB-lite"/>
    </source>
</evidence>
<dbReference type="PANTHER" id="PTHR12101">
    <property type="entry name" value="POPEYE DOMAIN CONTAINING PROTEIN"/>
    <property type="match status" value="1"/>
</dbReference>
<evidence type="ECO:0000256" key="13">
    <source>
        <dbReference type="ARBA" id="ARBA00023180"/>
    </source>
</evidence>
<evidence type="ECO:0000256" key="1">
    <source>
        <dbReference type="ARBA" id="ARBA00004124"/>
    </source>
</evidence>
<evidence type="ECO:0000259" key="15">
    <source>
        <dbReference type="Pfam" id="PF04831"/>
    </source>
</evidence>
<proteinExistence type="inferred from homology"/>
<dbReference type="GO" id="GO:0030552">
    <property type="term" value="F:cAMP binding"/>
    <property type="evidence" value="ECO:0007669"/>
    <property type="project" value="TreeGrafter"/>
</dbReference>
<evidence type="ECO:0000256" key="12">
    <source>
        <dbReference type="ARBA" id="ARBA00023136"/>
    </source>
</evidence>
<evidence type="ECO:0000256" key="2">
    <source>
        <dbReference type="ARBA" id="ARBA00004141"/>
    </source>
</evidence>
<dbReference type="GO" id="GO:0016328">
    <property type="term" value="C:lateral plasma membrane"/>
    <property type="evidence" value="ECO:0007669"/>
    <property type="project" value="UniProtKB-SubCell"/>
</dbReference>
<gene>
    <name evidence="16" type="primary">BVES</name>
    <name evidence="16" type="ORF">CEXT_478511</name>
</gene>
<comment type="subcellular location">
    <subcellularLocation>
        <location evidence="3">Cell junction</location>
        <location evidence="3">Tight junction</location>
    </subcellularLocation>
    <subcellularLocation>
        <location evidence="1">Lateral cell membrane</location>
    </subcellularLocation>
    <subcellularLocation>
        <location evidence="2">Membrane</location>
        <topology evidence="2">Multi-pass membrane protein</topology>
    </subcellularLocation>
</comment>
<dbReference type="GO" id="GO:0007507">
    <property type="term" value="P:heart development"/>
    <property type="evidence" value="ECO:0007669"/>
    <property type="project" value="TreeGrafter"/>
</dbReference>
<dbReference type="GO" id="GO:0051146">
    <property type="term" value="P:striated muscle cell differentiation"/>
    <property type="evidence" value="ECO:0007669"/>
    <property type="project" value="TreeGrafter"/>
</dbReference>
<dbReference type="InterPro" id="IPR055272">
    <property type="entry name" value="POPDC1-3_dom"/>
</dbReference>
<evidence type="ECO:0000256" key="9">
    <source>
        <dbReference type="ARBA" id="ARBA00022889"/>
    </source>
</evidence>
<dbReference type="Proteomes" id="UP001054945">
    <property type="component" value="Unassembled WGS sequence"/>
</dbReference>
<accession>A0AAV4Y0B5</accession>
<evidence type="ECO:0000256" key="3">
    <source>
        <dbReference type="ARBA" id="ARBA00004435"/>
    </source>
</evidence>
<dbReference type="GO" id="GO:0007155">
    <property type="term" value="P:cell adhesion"/>
    <property type="evidence" value="ECO:0007669"/>
    <property type="project" value="UniProtKB-KW"/>
</dbReference>
<evidence type="ECO:0000256" key="4">
    <source>
        <dbReference type="ARBA" id="ARBA00007146"/>
    </source>
</evidence>
<name>A0AAV4Y0B5_CAEEX</name>
<evidence type="ECO:0000256" key="6">
    <source>
        <dbReference type="ARBA" id="ARBA00022473"/>
    </source>
</evidence>
<keyword evidence="9" id="KW-0130">Cell adhesion</keyword>
<keyword evidence="13" id="KW-0325">Glycoprotein</keyword>
<evidence type="ECO:0000256" key="10">
    <source>
        <dbReference type="ARBA" id="ARBA00022949"/>
    </source>
</evidence>
<evidence type="ECO:0000313" key="17">
    <source>
        <dbReference type="Proteomes" id="UP001054945"/>
    </source>
</evidence>
<reference evidence="16 17" key="1">
    <citation type="submission" date="2021-06" db="EMBL/GenBank/DDBJ databases">
        <title>Caerostris extrusa draft genome.</title>
        <authorList>
            <person name="Kono N."/>
            <person name="Arakawa K."/>
        </authorList>
    </citation>
    <scope>NUCLEOTIDE SEQUENCE [LARGE SCALE GENOMIC DNA]</scope>
</reference>
<keyword evidence="12" id="KW-0472">Membrane</keyword>
<comment type="caution">
    <text evidence="16">The sequence shown here is derived from an EMBL/GenBank/DDBJ whole genome shotgun (WGS) entry which is preliminary data.</text>
</comment>
<dbReference type="InterPro" id="IPR006916">
    <property type="entry name" value="POPDC1-3"/>
</dbReference>
<evidence type="ECO:0000313" key="16">
    <source>
        <dbReference type="EMBL" id="GIY99968.1"/>
    </source>
</evidence>
<feature type="region of interest" description="Disordered" evidence="14">
    <location>
        <begin position="367"/>
        <end position="426"/>
    </location>
</feature>
<dbReference type="GO" id="GO:0042383">
    <property type="term" value="C:sarcolemma"/>
    <property type="evidence" value="ECO:0007669"/>
    <property type="project" value="TreeGrafter"/>
</dbReference>
<keyword evidence="11" id="KW-1133">Transmembrane helix</keyword>
<keyword evidence="6" id="KW-0217">Developmental protein</keyword>
<sequence length="441" mass="49170">MQNDSVSTGTEPMKCFVFNFIAEHPVIPNAKQGTSSRQLIVDSCCVGCSRDHPVPTDGVSGKQQPQVPMHPLNDSLSLGPPRPCVPWPHTRQLLLQVSHFCLAAAFLLPTVRRSLARFASRLLLTAGFLSAGAWAALHACAGPDVLAWNATLLVANFAQALYMVYRWLPPRIAPELQEFYLKVFAPLKVGKDHFRQLVRHAHVEPLDAGEQYAMEGVTDTDQRLAVLLTGKMKVTCEDILLHYLLPTEFVDSPEWESCASNTDKRFQVTLTATEPCRLLCWGRKELLTLLDSNPFLKVVMHHLIGKDITHKLYSLNEQHRLQGESQDSIADSLEFWRSPHASVGRCHSLDMLHTGRRGSGEVPHLAETRQEGAQDEIHRSGEPERLPHIQLLRPGSHDEQEEDETPPGGRTTPTERDSGLTNEPAVHCLLHNSRGKSCVFD</sequence>
<dbReference type="GO" id="GO:0005923">
    <property type="term" value="C:bicellular tight junction"/>
    <property type="evidence" value="ECO:0007669"/>
    <property type="project" value="UniProtKB-SubCell"/>
</dbReference>
<evidence type="ECO:0000256" key="8">
    <source>
        <dbReference type="ARBA" id="ARBA00022692"/>
    </source>
</evidence>
<feature type="compositionally biased region" description="Basic and acidic residues" evidence="14">
    <location>
        <begin position="367"/>
        <end position="387"/>
    </location>
</feature>
<dbReference type="InterPro" id="IPR014710">
    <property type="entry name" value="RmlC-like_jellyroll"/>
</dbReference>
<evidence type="ECO:0000256" key="7">
    <source>
        <dbReference type="ARBA" id="ARBA00022475"/>
    </source>
</evidence>
<dbReference type="AlphaFoldDB" id="A0AAV4Y0B5"/>
<evidence type="ECO:0000256" key="5">
    <source>
        <dbReference type="ARBA" id="ARBA00022427"/>
    </source>
</evidence>
<dbReference type="Gene3D" id="2.60.120.10">
    <property type="entry name" value="Jelly Rolls"/>
    <property type="match status" value="1"/>
</dbReference>